<gene>
    <name evidence="2" type="ORF">SAMN05216227_101021</name>
</gene>
<dbReference type="Proteomes" id="UP000183002">
    <property type="component" value="Unassembled WGS sequence"/>
</dbReference>
<keyword evidence="1" id="KW-0472">Membrane</keyword>
<dbReference type="EMBL" id="FOCO01000010">
    <property type="protein sequence ID" value="SEN26328.1"/>
    <property type="molecule type" value="Genomic_DNA"/>
</dbReference>
<keyword evidence="1" id="KW-0812">Transmembrane</keyword>
<reference evidence="2 3" key="1">
    <citation type="submission" date="2016-10" db="EMBL/GenBank/DDBJ databases">
        <authorList>
            <person name="de Groot N.N."/>
        </authorList>
    </citation>
    <scope>NUCLEOTIDE SEQUENCE [LARGE SCALE GENOMIC DNA]</scope>
    <source>
        <strain evidence="2 3">CGMCC 1.10836</strain>
    </source>
</reference>
<dbReference type="AlphaFoldDB" id="A0A1H8F5I2"/>
<name>A0A1H8F5I2_9RHOB</name>
<sequence length="153" mass="16089">MAELPRDSIMGAVAMSPLRSGEHVLAEWPADPAAYWRSHAVMAALGGVIAGVVLVAIGNPSPWVGPVAAVLALGARGWYVASEALEARWRLTDQRLQGPGGREVPLARLRLARRFLGDVQVITHSGDKYLMKYLADGAAVVAAIDAAKAGLAK</sequence>
<evidence type="ECO:0000313" key="2">
    <source>
        <dbReference type="EMBL" id="SEN26328.1"/>
    </source>
</evidence>
<organism evidence="2 3">
    <name type="scientific">Pseudorhodobacter antarcticus</name>
    <dbReference type="NCBI Taxonomy" id="1077947"/>
    <lineage>
        <taxon>Bacteria</taxon>
        <taxon>Pseudomonadati</taxon>
        <taxon>Pseudomonadota</taxon>
        <taxon>Alphaproteobacteria</taxon>
        <taxon>Rhodobacterales</taxon>
        <taxon>Paracoccaceae</taxon>
        <taxon>Pseudorhodobacter</taxon>
    </lineage>
</organism>
<dbReference type="RefSeq" id="WP_231579653.1">
    <property type="nucleotide sequence ID" value="NZ_FOCO01000010.1"/>
</dbReference>
<dbReference type="STRING" id="1077947.SAMN05216227_101021"/>
<keyword evidence="1" id="KW-1133">Transmembrane helix</keyword>
<proteinExistence type="predicted"/>
<keyword evidence="3" id="KW-1185">Reference proteome</keyword>
<accession>A0A1H8F5I2</accession>
<feature type="transmembrane region" description="Helical" evidence="1">
    <location>
        <begin position="40"/>
        <end position="57"/>
    </location>
</feature>
<evidence type="ECO:0000256" key="1">
    <source>
        <dbReference type="SAM" id="Phobius"/>
    </source>
</evidence>
<protein>
    <submittedName>
        <fullName evidence="2">Uncharacterized protein</fullName>
    </submittedName>
</protein>
<feature type="transmembrane region" description="Helical" evidence="1">
    <location>
        <begin position="63"/>
        <end position="81"/>
    </location>
</feature>
<evidence type="ECO:0000313" key="3">
    <source>
        <dbReference type="Proteomes" id="UP000183002"/>
    </source>
</evidence>